<dbReference type="Gene3D" id="3.30.540.30">
    <property type="match status" value="3"/>
</dbReference>
<evidence type="ECO:0000256" key="8">
    <source>
        <dbReference type="ARBA" id="ARBA00022670"/>
    </source>
</evidence>
<comment type="cofactor">
    <cofactor evidence="15 17">
        <name>Zn(2+)</name>
        <dbReference type="ChEBI" id="CHEBI:29105"/>
    </cofactor>
    <text evidence="15 17">Binds 1 zinc ion per subunit.</text>
</comment>
<keyword evidence="6 15" id="KW-0031">Aminopeptidase</keyword>
<comment type="subcellular location">
    <subcellularLocation>
        <location evidence="2">Cytoplasm</location>
    </subcellularLocation>
</comment>
<keyword evidence="19" id="KW-1185">Reference proteome</keyword>
<feature type="binding site" evidence="17">
    <location>
        <position position="462"/>
    </location>
    <ligand>
        <name>Zn(2+)</name>
        <dbReference type="ChEBI" id="CHEBI:29105"/>
        <note>catalytic</note>
    </ligand>
</feature>
<keyword evidence="7 15" id="KW-0963">Cytoplasm</keyword>
<feature type="binding site" evidence="17">
    <location>
        <position position="467"/>
    </location>
    <ligand>
        <name>Zn(2+)</name>
        <dbReference type="ChEBI" id="CHEBI:29105"/>
        <note>catalytic</note>
    </ligand>
</feature>
<evidence type="ECO:0000256" key="1">
    <source>
        <dbReference type="ARBA" id="ARBA00001336"/>
    </source>
</evidence>
<keyword evidence="12 15" id="KW-0482">Metalloprotease</keyword>
<dbReference type="PANTHER" id="PTHR23422">
    <property type="entry name" value="DIPEPTIDYL PEPTIDASE III-RELATED"/>
    <property type="match status" value="1"/>
</dbReference>
<dbReference type="FunFam" id="3.30.540.30:FF:000001">
    <property type="entry name" value="Dipeptidyl peptidase 3"/>
    <property type="match status" value="1"/>
</dbReference>
<evidence type="ECO:0000256" key="13">
    <source>
        <dbReference type="ARBA" id="ARBA00031288"/>
    </source>
</evidence>
<dbReference type="GO" id="GO:0005737">
    <property type="term" value="C:cytoplasm"/>
    <property type="evidence" value="ECO:0007669"/>
    <property type="project" value="UniProtKB-SubCell"/>
</dbReference>
<evidence type="ECO:0000313" key="19">
    <source>
        <dbReference type="Proteomes" id="UP000267821"/>
    </source>
</evidence>
<dbReference type="PIRSF" id="PIRSF007828">
    <property type="entry name" value="Dipeptidyl-peptidase_III"/>
    <property type="match status" value="1"/>
</dbReference>
<dbReference type="GO" id="GO:0006508">
    <property type="term" value="P:proteolysis"/>
    <property type="evidence" value="ECO:0007669"/>
    <property type="project" value="UniProtKB-KW"/>
</dbReference>
<evidence type="ECO:0000313" key="18">
    <source>
        <dbReference type="EMBL" id="RPB28228.1"/>
    </source>
</evidence>
<accession>A0A3N4M2R5</accession>
<evidence type="ECO:0000256" key="15">
    <source>
        <dbReference type="PIRNR" id="PIRNR007828"/>
    </source>
</evidence>
<feature type="binding site" evidence="17">
    <location>
        <position position="521"/>
    </location>
    <ligand>
        <name>Zn(2+)</name>
        <dbReference type="ChEBI" id="CHEBI:29105"/>
        <note>catalytic</note>
    </ligand>
</feature>
<dbReference type="InParanoid" id="A0A3N4M2R5"/>
<keyword evidence="11 15" id="KW-0862">Zinc</keyword>
<dbReference type="AlphaFoldDB" id="A0A3N4M2R5"/>
<sequence>MSDNESTSQPPKPEDQPEHLNIKYLADSSPAICRLEIEPHFSNLKPNEKLYAHYISRAAFLGTRVTMRQISPESETIYDLIVSQYKAVGGDWKKLGAEAGVSEEAVQLWLEYAACLLGNAGNYKSFGDLKFIPRISKEDLKKLASYTEETKALYNAIEEPLYSIVPDEQNLLGFPDAGHISAYYPDSPSITKSEIEAIQAFMIEKNLLPGNTRLKKVDNNVTIEYQLLKASASTCPQSVDEITEYTLPEGKTLEGRKLKIVYGDYSKEMRAISDNLDRAVEYAANDTQRNMLEEYRRSFCVGSLEAHKESQKYWVKDIGPKVEVNLGFIETYRDPAGVRGEWEGFVAMVNEERTKAFGELVKKAEVFIPRLPWGNDFEKDKFLKPDFTSLEVLTFAGSGIPAGINIPNYDDIRQTIGFKNVSLGNVLSAKAPNEKITFIQEKDLALYEKLRGPAFEVQVGLHELLGHGTGKLLSELTPGNYNFDISNPPINPLTKEKVTSWYKPGQTWGSVFGGVAASYEECRAECVAMYLGGDADILEIFGFGEHSDIKGEDVLYTEYLSMARAGLLALEQWDPKSKKWGQAHMQARFSILKCFLEVGDGFVKLTSTKPDHDDLAIDLDRNKIESHGKPAVGLYLQKLSIYKSIADVDAGTKLYAEMTAVGEEMAAYRDIVLRKKQPRKQFVEANTFLKEDGGVELKQYDATCEGLIQSYVERGI</sequence>
<dbReference type="InterPro" id="IPR039461">
    <property type="entry name" value="Peptidase_M49"/>
</dbReference>
<keyword evidence="8 15" id="KW-0645">Protease</keyword>
<organism evidence="18 19">
    <name type="scientific">Terfezia boudieri ATCC MYA-4762</name>
    <dbReference type="NCBI Taxonomy" id="1051890"/>
    <lineage>
        <taxon>Eukaryota</taxon>
        <taxon>Fungi</taxon>
        <taxon>Dikarya</taxon>
        <taxon>Ascomycota</taxon>
        <taxon>Pezizomycotina</taxon>
        <taxon>Pezizomycetes</taxon>
        <taxon>Pezizales</taxon>
        <taxon>Pezizaceae</taxon>
        <taxon>Terfezia</taxon>
    </lineage>
</organism>
<dbReference type="GO" id="GO:0008235">
    <property type="term" value="F:metalloexopeptidase activity"/>
    <property type="evidence" value="ECO:0007669"/>
    <property type="project" value="InterPro"/>
</dbReference>
<keyword evidence="9 15" id="KW-0479">Metal-binding</keyword>
<dbReference type="FunFam" id="3.30.540.30:FF:000002">
    <property type="entry name" value="Dipeptidyl peptidase 3"/>
    <property type="match status" value="1"/>
</dbReference>
<dbReference type="PANTHER" id="PTHR23422:SF11">
    <property type="entry name" value="DIPEPTIDYL PEPTIDASE 3"/>
    <property type="match status" value="1"/>
</dbReference>
<dbReference type="InterPro" id="IPR005317">
    <property type="entry name" value="Dipeptidyl-peptase3"/>
</dbReference>
<evidence type="ECO:0000256" key="7">
    <source>
        <dbReference type="ARBA" id="ARBA00022490"/>
    </source>
</evidence>
<evidence type="ECO:0000256" key="16">
    <source>
        <dbReference type="PIRSR" id="PIRSR007828-1"/>
    </source>
</evidence>
<evidence type="ECO:0000256" key="12">
    <source>
        <dbReference type="ARBA" id="ARBA00023049"/>
    </source>
</evidence>
<evidence type="ECO:0000256" key="17">
    <source>
        <dbReference type="PIRSR" id="PIRSR007828-2"/>
    </source>
</evidence>
<evidence type="ECO:0000256" key="14">
    <source>
        <dbReference type="ARBA" id="ARBA00032119"/>
    </source>
</evidence>
<evidence type="ECO:0000256" key="2">
    <source>
        <dbReference type="ARBA" id="ARBA00004496"/>
    </source>
</evidence>
<dbReference type="STRING" id="1051890.A0A3N4M2R5"/>
<evidence type="ECO:0000256" key="4">
    <source>
        <dbReference type="ARBA" id="ARBA00012063"/>
    </source>
</evidence>
<keyword evidence="10 15" id="KW-0378">Hydrolase</keyword>
<dbReference type="OrthoDB" id="4694525at2759"/>
<name>A0A3N4M2R5_9PEZI</name>
<comment type="similarity">
    <text evidence="3 15">Belongs to the peptidase M49 family.</text>
</comment>
<dbReference type="Proteomes" id="UP000267821">
    <property type="component" value="Unassembled WGS sequence"/>
</dbReference>
<evidence type="ECO:0000256" key="10">
    <source>
        <dbReference type="ARBA" id="ARBA00022801"/>
    </source>
</evidence>
<dbReference type="FunCoup" id="A0A3N4M2R5">
    <property type="interactions" value="635"/>
</dbReference>
<dbReference type="GO" id="GO:0008239">
    <property type="term" value="F:dipeptidyl-peptidase activity"/>
    <property type="evidence" value="ECO:0007669"/>
    <property type="project" value="UniProtKB-UniRule"/>
</dbReference>
<dbReference type="EMBL" id="ML121529">
    <property type="protein sequence ID" value="RPB28228.1"/>
    <property type="molecule type" value="Genomic_DNA"/>
</dbReference>
<evidence type="ECO:0000256" key="3">
    <source>
        <dbReference type="ARBA" id="ARBA00010200"/>
    </source>
</evidence>
<reference evidence="18 19" key="1">
    <citation type="journal article" date="2018" name="Nat. Ecol. Evol.">
        <title>Pezizomycetes genomes reveal the molecular basis of ectomycorrhizal truffle lifestyle.</title>
        <authorList>
            <person name="Murat C."/>
            <person name="Payen T."/>
            <person name="Noel B."/>
            <person name="Kuo A."/>
            <person name="Morin E."/>
            <person name="Chen J."/>
            <person name="Kohler A."/>
            <person name="Krizsan K."/>
            <person name="Balestrini R."/>
            <person name="Da Silva C."/>
            <person name="Montanini B."/>
            <person name="Hainaut M."/>
            <person name="Levati E."/>
            <person name="Barry K.W."/>
            <person name="Belfiori B."/>
            <person name="Cichocki N."/>
            <person name="Clum A."/>
            <person name="Dockter R.B."/>
            <person name="Fauchery L."/>
            <person name="Guy J."/>
            <person name="Iotti M."/>
            <person name="Le Tacon F."/>
            <person name="Lindquist E.A."/>
            <person name="Lipzen A."/>
            <person name="Malagnac F."/>
            <person name="Mello A."/>
            <person name="Molinier V."/>
            <person name="Miyauchi S."/>
            <person name="Poulain J."/>
            <person name="Riccioni C."/>
            <person name="Rubini A."/>
            <person name="Sitrit Y."/>
            <person name="Splivallo R."/>
            <person name="Traeger S."/>
            <person name="Wang M."/>
            <person name="Zifcakova L."/>
            <person name="Wipf D."/>
            <person name="Zambonelli A."/>
            <person name="Paolocci F."/>
            <person name="Nowrousian M."/>
            <person name="Ottonello S."/>
            <person name="Baldrian P."/>
            <person name="Spatafora J.W."/>
            <person name="Henrissat B."/>
            <person name="Nagy L.G."/>
            <person name="Aury J.M."/>
            <person name="Wincker P."/>
            <person name="Grigoriev I.V."/>
            <person name="Bonfante P."/>
            <person name="Martin F.M."/>
        </authorList>
    </citation>
    <scope>NUCLEOTIDE SEQUENCE [LARGE SCALE GENOMIC DNA]</scope>
    <source>
        <strain evidence="18 19">ATCC MYA-4762</strain>
    </source>
</reference>
<evidence type="ECO:0000256" key="5">
    <source>
        <dbReference type="ARBA" id="ARBA00014713"/>
    </source>
</evidence>
<protein>
    <recommendedName>
        <fullName evidence="5 15">Dipeptidyl peptidase 3</fullName>
        <ecNumber evidence="4 15">3.4.14.4</ecNumber>
    </recommendedName>
    <alternativeName>
        <fullName evidence="13 15">Dipeptidyl aminopeptidase III</fullName>
    </alternativeName>
    <alternativeName>
        <fullName evidence="14 15">Dipeptidyl peptidase III</fullName>
    </alternativeName>
</protein>
<dbReference type="EC" id="3.4.14.4" evidence="4 15"/>
<feature type="active site" evidence="16">
    <location>
        <position position="463"/>
    </location>
</feature>
<dbReference type="GO" id="GO:0046872">
    <property type="term" value="F:metal ion binding"/>
    <property type="evidence" value="ECO:0007669"/>
    <property type="project" value="UniProtKB-KW"/>
</dbReference>
<evidence type="ECO:0000256" key="11">
    <source>
        <dbReference type="ARBA" id="ARBA00022833"/>
    </source>
</evidence>
<evidence type="ECO:0000256" key="9">
    <source>
        <dbReference type="ARBA" id="ARBA00022723"/>
    </source>
</evidence>
<dbReference type="GO" id="GO:0004177">
    <property type="term" value="F:aminopeptidase activity"/>
    <property type="evidence" value="ECO:0007669"/>
    <property type="project" value="UniProtKB-KW"/>
</dbReference>
<proteinExistence type="inferred from homology"/>
<comment type="catalytic activity">
    <reaction evidence="1 15">
        <text>Release of an N-terminal dipeptide from a peptide comprising four or more residues, with broad specificity. Also acts on dipeptidyl 2-naphthylamides.</text>
        <dbReference type="EC" id="3.4.14.4"/>
    </reaction>
</comment>
<evidence type="ECO:0000256" key="6">
    <source>
        <dbReference type="ARBA" id="ARBA00022438"/>
    </source>
</evidence>
<gene>
    <name evidence="18" type="ORF">L211DRAFT_859994</name>
</gene>
<dbReference type="Pfam" id="PF03571">
    <property type="entry name" value="Peptidase_M49"/>
    <property type="match status" value="1"/>
</dbReference>